<sequence length="272" mass="28840">MPEEPPSGDRCTVLHRSPAPDSPSAARAHVLGLCRRTDPARVDALLDLLDRVDRPAATADVPWDEELARAVVRVADDRFVPLLVRLCAAPRPVALVALDALAVLRPGPGAVRTLVAVFTGSVDDRRVHEAASRALVAAGPAAVAALVPSVPWTREADRRLRQSLAWFFGRADCGTDRAVRVLAEFLSDPCSRTRAEAAASLGLRGDPSAGPLLQRALAHPDERVRARAATALGRVGAYEAVERLRQSAAHDAFPTVRNAAAAALRALAAGER</sequence>
<dbReference type="SUPFAM" id="SSF48371">
    <property type="entry name" value="ARM repeat"/>
    <property type="match status" value="1"/>
</dbReference>
<dbReference type="Pfam" id="PF13646">
    <property type="entry name" value="HEAT_2"/>
    <property type="match status" value="1"/>
</dbReference>
<accession>A0ABN1TIS6</accession>
<dbReference type="PANTHER" id="PTHR12697">
    <property type="entry name" value="PBS LYASE HEAT-LIKE PROTEIN"/>
    <property type="match status" value="1"/>
</dbReference>
<dbReference type="EMBL" id="BAAALD010000032">
    <property type="protein sequence ID" value="GAA1089153.1"/>
    <property type="molecule type" value="Genomic_DNA"/>
</dbReference>
<evidence type="ECO:0000313" key="3">
    <source>
        <dbReference type="Proteomes" id="UP001499987"/>
    </source>
</evidence>
<comment type="caution">
    <text evidence="2">The sequence shown here is derived from an EMBL/GenBank/DDBJ whole genome shotgun (WGS) entry which is preliminary data.</text>
</comment>
<evidence type="ECO:0000256" key="1">
    <source>
        <dbReference type="SAM" id="MobiDB-lite"/>
    </source>
</evidence>
<dbReference type="InterPro" id="IPR011989">
    <property type="entry name" value="ARM-like"/>
</dbReference>
<protein>
    <recommendedName>
        <fullName evidence="4">HEAT repeat domain-containing protein</fullName>
    </recommendedName>
</protein>
<dbReference type="SMART" id="SM00567">
    <property type="entry name" value="EZ_HEAT"/>
    <property type="match status" value="3"/>
</dbReference>
<dbReference type="Gene3D" id="1.25.10.10">
    <property type="entry name" value="Leucine-rich Repeat Variant"/>
    <property type="match status" value="1"/>
</dbReference>
<dbReference type="Proteomes" id="UP001499987">
    <property type="component" value="Unassembled WGS sequence"/>
</dbReference>
<evidence type="ECO:0008006" key="4">
    <source>
        <dbReference type="Google" id="ProtNLM"/>
    </source>
</evidence>
<dbReference type="InterPro" id="IPR004155">
    <property type="entry name" value="PBS_lyase_HEAT"/>
</dbReference>
<keyword evidence="3" id="KW-1185">Reference proteome</keyword>
<dbReference type="RefSeq" id="WP_344624648.1">
    <property type="nucleotide sequence ID" value="NZ_BAAALD010000032.1"/>
</dbReference>
<organism evidence="2 3">
    <name type="scientific">Kitasatospora arboriphila</name>
    <dbReference type="NCBI Taxonomy" id="258052"/>
    <lineage>
        <taxon>Bacteria</taxon>
        <taxon>Bacillati</taxon>
        <taxon>Actinomycetota</taxon>
        <taxon>Actinomycetes</taxon>
        <taxon>Kitasatosporales</taxon>
        <taxon>Streptomycetaceae</taxon>
        <taxon>Kitasatospora</taxon>
    </lineage>
</organism>
<feature type="region of interest" description="Disordered" evidence="1">
    <location>
        <begin position="1"/>
        <end position="23"/>
    </location>
</feature>
<reference evidence="2 3" key="1">
    <citation type="journal article" date="2019" name="Int. J. Syst. Evol. Microbiol.">
        <title>The Global Catalogue of Microorganisms (GCM) 10K type strain sequencing project: providing services to taxonomists for standard genome sequencing and annotation.</title>
        <authorList>
            <consortium name="The Broad Institute Genomics Platform"/>
            <consortium name="The Broad Institute Genome Sequencing Center for Infectious Disease"/>
            <person name="Wu L."/>
            <person name="Ma J."/>
        </authorList>
    </citation>
    <scope>NUCLEOTIDE SEQUENCE [LARGE SCALE GENOMIC DNA]</scope>
    <source>
        <strain evidence="2 3">JCM 13002</strain>
    </source>
</reference>
<evidence type="ECO:0000313" key="2">
    <source>
        <dbReference type="EMBL" id="GAA1089153.1"/>
    </source>
</evidence>
<gene>
    <name evidence="2" type="ORF">GCM10009663_36090</name>
</gene>
<dbReference type="InterPro" id="IPR016024">
    <property type="entry name" value="ARM-type_fold"/>
</dbReference>
<dbReference type="PANTHER" id="PTHR12697:SF38">
    <property type="entry name" value="PBS LYASE HEAT DOMAIN PROTEIN REPEAT-CONTAINING PROTEIN"/>
    <property type="match status" value="1"/>
</dbReference>
<proteinExistence type="predicted"/>
<name>A0ABN1TIS6_9ACTN</name>